<keyword evidence="15" id="KW-1185">Reference proteome</keyword>
<keyword evidence="9" id="KW-0442">Lipid degradation</keyword>
<dbReference type="OrthoDB" id="7375466at2"/>
<keyword evidence="8 10" id="KW-0472">Membrane</keyword>
<dbReference type="CDD" id="cd00038">
    <property type="entry name" value="CAP_ED"/>
    <property type="match status" value="1"/>
</dbReference>
<feature type="transmembrane region" description="Helical" evidence="10">
    <location>
        <begin position="326"/>
        <end position="349"/>
    </location>
</feature>
<feature type="transmembrane region" description="Helical" evidence="10">
    <location>
        <begin position="361"/>
        <end position="380"/>
    </location>
</feature>
<dbReference type="Pfam" id="PF01734">
    <property type="entry name" value="Patatin"/>
    <property type="match status" value="1"/>
</dbReference>
<evidence type="ECO:0000259" key="13">
    <source>
        <dbReference type="PROSITE" id="PS51635"/>
    </source>
</evidence>
<dbReference type="GO" id="GO:0004622">
    <property type="term" value="F:phosphatidylcholine lysophospholipase activity"/>
    <property type="evidence" value="ECO:0007669"/>
    <property type="project" value="UniProtKB-ARBA"/>
</dbReference>
<evidence type="ECO:0000256" key="2">
    <source>
        <dbReference type="ARBA" id="ARBA00006636"/>
    </source>
</evidence>
<evidence type="ECO:0000256" key="6">
    <source>
        <dbReference type="ARBA" id="ARBA00022989"/>
    </source>
</evidence>
<feature type="transmembrane region" description="Helical" evidence="10">
    <location>
        <begin position="107"/>
        <end position="125"/>
    </location>
</feature>
<dbReference type="PRINTS" id="PR01036">
    <property type="entry name" value="TCRTETB"/>
</dbReference>
<dbReference type="SMART" id="SM00100">
    <property type="entry name" value="cNMP"/>
    <property type="match status" value="1"/>
</dbReference>
<dbReference type="InterPro" id="IPR020846">
    <property type="entry name" value="MFS_dom"/>
</dbReference>
<comment type="similarity">
    <text evidence="2">Belongs to the NTE family.</text>
</comment>
<feature type="active site" description="Nucleophile" evidence="9">
    <location>
        <position position="863"/>
    </location>
</feature>
<dbReference type="Gene3D" id="1.20.1250.20">
    <property type="entry name" value="MFS general substrate transporter like domains"/>
    <property type="match status" value="1"/>
</dbReference>
<proteinExistence type="inferred from homology"/>
<feature type="transmembrane region" description="Helical" evidence="10">
    <location>
        <begin position="196"/>
        <end position="217"/>
    </location>
</feature>
<dbReference type="Gene3D" id="2.60.120.10">
    <property type="entry name" value="Jelly Rolls"/>
    <property type="match status" value="1"/>
</dbReference>
<evidence type="ECO:0000313" key="15">
    <source>
        <dbReference type="Proteomes" id="UP000295198"/>
    </source>
</evidence>
<feature type="transmembrane region" description="Helical" evidence="10">
    <location>
        <begin position="387"/>
        <end position="406"/>
    </location>
</feature>
<keyword evidence="9" id="KW-0378">Hydrolase</keyword>
<dbReference type="PROSITE" id="PS50042">
    <property type="entry name" value="CNMP_BINDING_3"/>
    <property type="match status" value="1"/>
</dbReference>
<evidence type="ECO:0000259" key="11">
    <source>
        <dbReference type="PROSITE" id="PS50042"/>
    </source>
</evidence>
<dbReference type="InterPro" id="IPR002641">
    <property type="entry name" value="PNPLA_dom"/>
</dbReference>
<feature type="short sequence motif" description="DGA/G" evidence="9">
    <location>
        <begin position="977"/>
        <end position="979"/>
    </location>
</feature>
<dbReference type="PANTHER" id="PTHR42718:SF48">
    <property type="entry name" value="CONSERVED TWO-DOMAIN MEMBRANE PROTEIN-RELATED"/>
    <property type="match status" value="1"/>
</dbReference>
<dbReference type="Gene3D" id="3.40.1090.10">
    <property type="entry name" value="Cytosolic phospholipase A2 catalytic domain"/>
    <property type="match status" value="2"/>
</dbReference>
<dbReference type="CDD" id="cd17321">
    <property type="entry name" value="MFS_MMR_MDR_like"/>
    <property type="match status" value="1"/>
</dbReference>
<keyword evidence="6 10" id="KW-1133">Transmembrane helix</keyword>
<dbReference type="InterPro" id="IPR000595">
    <property type="entry name" value="cNMP-bd_dom"/>
</dbReference>
<accession>A0A4Q4ZHH9</accession>
<dbReference type="Gene3D" id="1.20.1720.10">
    <property type="entry name" value="Multidrug resistance protein D"/>
    <property type="match status" value="1"/>
</dbReference>
<dbReference type="PANTHER" id="PTHR42718">
    <property type="entry name" value="MAJOR FACILITATOR SUPERFAMILY MULTIDRUG TRANSPORTER MFSC"/>
    <property type="match status" value="1"/>
</dbReference>
<dbReference type="PROSITE" id="PS51635">
    <property type="entry name" value="PNPLA"/>
    <property type="match status" value="1"/>
</dbReference>
<evidence type="ECO:0000256" key="7">
    <source>
        <dbReference type="ARBA" id="ARBA00023098"/>
    </source>
</evidence>
<dbReference type="EMBL" id="SDKM01000007">
    <property type="protein sequence ID" value="RYP87275.1"/>
    <property type="molecule type" value="Genomic_DNA"/>
</dbReference>
<organism evidence="14 15">
    <name type="scientific">Nocardioides guangzhouensis</name>
    <dbReference type="NCBI Taxonomy" id="2497878"/>
    <lineage>
        <taxon>Bacteria</taxon>
        <taxon>Bacillati</taxon>
        <taxon>Actinomycetota</taxon>
        <taxon>Actinomycetes</taxon>
        <taxon>Propionibacteriales</taxon>
        <taxon>Nocardioidaceae</taxon>
        <taxon>Nocardioides</taxon>
    </lineage>
</organism>
<feature type="transmembrane region" description="Helical" evidence="10">
    <location>
        <begin position="137"/>
        <end position="160"/>
    </location>
</feature>
<feature type="transmembrane region" description="Helical" evidence="10">
    <location>
        <begin position="261"/>
        <end position="278"/>
    </location>
</feature>
<dbReference type="GO" id="GO:0016042">
    <property type="term" value="P:lipid catabolic process"/>
    <property type="evidence" value="ECO:0007669"/>
    <property type="project" value="UniProtKB-UniRule"/>
</dbReference>
<evidence type="ECO:0000256" key="10">
    <source>
        <dbReference type="SAM" id="Phobius"/>
    </source>
</evidence>
<protein>
    <submittedName>
        <fullName evidence="14">DHA2 family efflux MFS transporter permease subunit</fullName>
    </submittedName>
</protein>
<keyword evidence="7 9" id="KW-0443">Lipid metabolism</keyword>
<dbReference type="AlphaFoldDB" id="A0A4Q4ZHH9"/>
<dbReference type="CDD" id="cd07205">
    <property type="entry name" value="Pat_PNPLA6_PNPLA7_NTE1_like"/>
    <property type="match status" value="1"/>
</dbReference>
<name>A0A4Q4ZHH9_9ACTN</name>
<dbReference type="Pfam" id="PF00027">
    <property type="entry name" value="cNMP_binding"/>
    <property type="match status" value="1"/>
</dbReference>
<evidence type="ECO:0000256" key="4">
    <source>
        <dbReference type="ARBA" id="ARBA00022475"/>
    </source>
</evidence>
<dbReference type="Proteomes" id="UP000295198">
    <property type="component" value="Unassembled WGS sequence"/>
</dbReference>
<keyword evidence="3" id="KW-0813">Transport</keyword>
<feature type="transmembrane region" description="Helical" evidence="10">
    <location>
        <begin position="166"/>
        <end position="184"/>
    </location>
</feature>
<dbReference type="PROSITE" id="PS50850">
    <property type="entry name" value="MFS"/>
    <property type="match status" value="1"/>
</dbReference>
<feature type="domain" description="Major facilitator superfamily (MFS) profile" evidence="12">
    <location>
        <begin position="70"/>
        <end position="514"/>
    </location>
</feature>
<evidence type="ECO:0000256" key="8">
    <source>
        <dbReference type="ARBA" id="ARBA00023136"/>
    </source>
</evidence>
<dbReference type="InterPro" id="IPR018488">
    <property type="entry name" value="cNMP-bd_CS"/>
</dbReference>
<comment type="caution">
    <text evidence="9">Lacks conserved residue(s) required for the propagation of feature annotation.</text>
</comment>
<dbReference type="InterPro" id="IPR016035">
    <property type="entry name" value="Acyl_Trfase/lysoPLipase"/>
</dbReference>
<evidence type="ECO:0000313" key="14">
    <source>
        <dbReference type="EMBL" id="RYP87275.1"/>
    </source>
</evidence>
<evidence type="ECO:0000256" key="5">
    <source>
        <dbReference type="ARBA" id="ARBA00022692"/>
    </source>
</evidence>
<dbReference type="InterPro" id="IPR011701">
    <property type="entry name" value="MFS"/>
</dbReference>
<comment type="caution">
    <text evidence="14">The sequence shown here is derived from an EMBL/GenBank/DDBJ whole genome shotgun (WGS) entry which is preliminary data.</text>
</comment>
<feature type="transmembrane region" description="Helical" evidence="10">
    <location>
        <begin position="70"/>
        <end position="95"/>
    </location>
</feature>
<feature type="transmembrane region" description="Helical" evidence="10">
    <location>
        <begin position="284"/>
        <end position="305"/>
    </location>
</feature>
<reference evidence="14 15" key="1">
    <citation type="submission" date="2019-01" db="EMBL/GenBank/DDBJ databases">
        <title>Nocardioides guangzhouensis sp. nov., an actinobacterium isolated from soil.</title>
        <authorList>
            <person name="Fu Y."/>
            <person name="Cai Y."/>
            <person name="Lin Z."/>
            <person name="Chen P."/>
        </authorList>
    </citation>
    <scope>NUCLEOTIDE SEQUENCE [LARGE SCALE GENOMIC DNA]</scope>
    <source>
        <strain evidence="14 15">130</strain>
    </source>
</reference>
<keyword evidence="4" id="KW-1003">Cell membrane</keyword>
<dbReference type="InterPro" id="IPR018490">
    <property type="entry name" value="cNMP-bd_dom_sf"/>
</dbReference>
<dbReference type="SUPFAM" id="SSF51206">
    <property type="entry name" value="cAMP-binding domain-like"/>
    <property type="match status" value="1"/>
</dbReference>
<sequence>MSGRRSLHARVRTGPAHAGNGVVPPRPFGLRHLSWYRCGVPARPCVPTVGRVLQGTTAAPASSRVPESRVLLVAAFGAFLAFLDVTIVNVAFPSIRESFPGTTIAELSWVLNAYNIVLAATMVLCGRLADLLGRRRLYVGGIVLFALASLWCAVSGSVGMLVVARAVQALGAAMLVPASLALVIEAFPSSRRAHAVGLWGATAAVAAGLGPPIGGALVEWGSWRWAFLVNVPVGLVAVLLARRSLVESRSPGRRRLPDVRGAVLLALALGLLTTAITTGNDWGWTSAGVLLCFAGAAVTAAGFAVSSRVHPVPLVDRPLLRERGFTVANVASTVAGMGFYAYLLTNVLWLQYIWGYDVLRAGLALVPAALVAAVVAGLLGPVAQRHGYLVVVVPGALVWAAAYVWYATATGVEPAFLTEWLPGQVLSGIGVGATLPILGSASLAAVPGGGYATASAINSSVRQLGGVLGVALLVVIIGDPTPLEAEGVFRDGWVFAACCFAATAVVALGLVGVRERGAPESADRDPAAVARDVRVAAPEDAPEVGAGAAVGAPWLARLDDEARTALLHAAETVHLAAGDELFRAGDSADTAYLVVSGRLEVVLDDAPLRLLGPGSVLGELAVLAAGSRSATVRAHRDSVLRRLRPDALDRVLVDHPDSARALVSVLAEQLASPHRPAPRGSAPRTVAVVALHPGAPVPAVADVLAGRLARHCTVVRPGVVDADGLARAELDHDRVLLEAADPDGDARWWASAVRQADRVVAVADAGHAPSGPLPTVPPGADLVLVGAPLAADPARWSAALDAWQVTVVERVDPTGLRTLADRLAGRSLGLVLAGGGARALAHVGVLAALEEAGVPVDRVAGCSVGGMVAGLHASGRSSEEVRDVAYAEFVRRKPFSDYTLPRHALARGARVRAGLVRAFGDTPIEALPHQFRCVSTDLNAREVVVHRRGRLLDALMATVALPGLFPPVVLDGRVLVDGGVLANLPTSALTERDEGPVVAVNIGMGGSGGSPSRVPPPDRPARPPRVPLLGETLLRTMLIGSGGAAAEARALGAVVVTPPSLGVGLLEFHQFDVLHQAGLQAGRRLIEDGLLPV</sequence>
<comment type="subcellular location">
    <subcellularLocation>
        <location evidence="1">Cell membrane</location>
        <topology evidence="1">Multi-pass membrane protein</topology>
    </subcellularLocation>
</comment>
<feature type="domain" description="PNPLA" evidence="13">
    <location>
        <begin position="830"/>
        <end position="990"/>
    </location>
</feature>
<evidence type="ECO:0000256" key="9">
    <source>
        <dbReference type="PROSITE-ProRule" id="PRU01161"/>
    </source>
</evidence>
<dbReference type="InterPro" id="IPR004638">
    <property type="entry name" value="EmrB-like"/>
</dbReference>
<dbReference type="PROSITE" id="PS00889">
    <property type="entry name" value="CNMP_BINDING_2"/>
    <property type="match status" value="1"/>
</dbReference>
<dbReference type="InterPro" id="IPR036259">
    <property type="entry name" value="MFS_trans_sf"/>
</dbReference>
<dbReference type="GO" id="GO:0005886">
    <property type="term" value="C:plasma membrane"/>
    <property type="evidence" value="ECO:0007669"/>
    <property type="project" value="UniProtKB-SubCell"/>
</dbReference>
<feature type="active site" description="Proton acceptor" evidence="9">
    <location>
        <position position="977"/>
    </location>
</feature>
<feature type="transmembrane region" description="Helical" evidence="10">
    <location>
        <begin position="426"/>
        <end position="452"/>
    </location>
</feature>
<dbReference type="NCBIfam" id="TIGR00711">
    <property type="entry name" value="efflux_EmrB"/>
    <property type="match status" value="1"/>
</dbReference>
<keyword evidence="5 10" id="KW-0812">Transmembrane</keyword>
<dbReference type="SUPFAM" id="SSF103473">
    <property type="entry name" value="MFS general substrate transporter"/>
    <property type="match status" value="1"/>
</dbReference>
<feature type="domain" description="Cyclic nucleotide-binding" evidence="11">
    <location>
        <begin position="554"/>
        <end position="669"/>
    </location>
</feature>
<feature type="transmembrane region" description="Helical" evidence="10">
    <location>
        <begin position="464"/>
        <end position="481"/>
    </location>
</feature>
<dbReference type="InterPro" id="IPR014710">
    <property type="entry name" value="RmlC-like_jellyroll"/>
</dbReference>
<feature type="transmembrane region" description="Helical" evidence="10">
    <location>
        <begin position="493"/>
        <end position="513"/>
    </location>
</feature>
<evidence type="ECO:0000256" key="1">
    <source>
        <dbReference type="ARBA" id="ARBA00004651"/>
    </source>
</evidence>
<dbReference type="GO" id="GO:0022857">
    <property type="term" value="F:transmembrane transporter activity"/>
    <property type="evidence" value="ECO:0007669"/>
    <property type="project" value="InterPro"/>
</dbReference>
<gene>
    <name evidence="14" type="ORF">EKO23_06665</name>
</gene>
<feature type="short sequence motif" description="GXSXG" evidence="9">
    <location>
        <begin position="861"/>
        <end position="865"/>
    </location>
</feature>
<evidence type="ECO:0000256" key="3">
    <source>
        <dbReference type="ARBA" id="ARBA00022448"/>
    </source>
</evidence>
<dbReference type="SUPFAM" id="SSF52151">
    <property type="entry name" value="FabD/lysophospholipase-like"/>
    <property type="match status" value="1"/>
</dbReference>
<dbReference type="Pfam" id="PF07690">
    <property type="entry name" value="MFS_1"/>
    <property type="match status" value="2"/>
</dbReference>
<evidence type="ECO:0000259" key="12">
    <source>
        <dbReference type="PROSITE" id="PS50850"/>
    </source>
</evidence>
<feature type="transmembrane region" description="Helical" evidence="10">
    <location>
        <begin position="223"/>
        <end position="241"/>
    </location>
</feature>